<protein>
    <recommendedName>
        <fullName evidence="4">RNase III domain-containing protein</fullName>
    </recommendedName>
</protein>
<keyword evidence="3" id="KW-1185">Reference proteome</keyword>
<feature type="compositionally biased region" description="Low complexity" evidence="1">
    <location>
        <begin position="187"/>
        <end position="203"/>
    </location>
</feature>
<dbReference type="AlphaFoldDB" id="A0AAX4K2Y2"/>
<feature type="region of interest" description="Disordered" evidence="1">
    <location>
        <begin position="429"/>
        <end position="502"/>
    </location>
</feature>
<evidence type="ECO:0000313" key="2">
    <source>
        <dbReference type="EMBL" id="WWC91975.1"/>
    </source>
</evidence>
<dbReference type="GeneID" id="91097597"/>
<feature type="compositionally biased region" description="Low complexity" evidence="1">
    <location>
        <begin position="46"/>
        <end position="65"/>
    </location>
</feature>
<feature type="region of interest" description="Disordered" evidence="1">
    <location>
        <begin position="1"/>
        <end position="116"/>
    </location>
</feature>
<name>A0AAX4K2Y2_9TREE</name>
<sequence>MSTTAVRMTTHAPSPSYVPRSTLPLRPNSPALPPKPQTNGFNNNYSNGSSSSSSSRHNGHSRSSSTSRLVTIGSSASKSSNLNNVHAPIPTPRLGPMERSSSGLRNEITSTSNNKKQFRSEAAQAILNMLSSLPAPLPETLPPTFLPTPSASPTSSITSSIKSPPKSFGEYARSSLKRNKRKRATDSSDSSSSLSSDEPSSSSGKNAEIGLGLGLGLSMSPEQQIKKKVRTDKPDLFRQSSSTINDRSLTPSIGNLPGSSPALPSKKLGNSALRNEVVENKENWSKDKWRTMAQVYRDRALLLKRHGDAYQRTHSAHPKYKQQLPFDHLKGLLCLTDAVLLWLYAYFCDEQAGGRVRMSPYLESEPLRGFVRKGWEIEMRKPSENFDGGKEMAQAMVGLMHLIEAVIGYLLTSEQLAHLNKRGRELASSATIPTNNHGPSPGSTTSASPPASANIQQTFSSSSQSQQHAHPSPAGRSSSSGTSESHHSPDSHISHISSSSSSLTTMIPPDLLPLISTSTSSSSKAQQSLLTSRHHLSLKNLRFFFPQTFEKALNSKLNDEFLPIPGDNLGSAKKINIDSDNLIFAWPIELGMCAPIAHTVAFGRSLIEEFAEHAGKDWIKVLEPSKKSEQ</sequence>
<feature type="compositionally biased region" description="Polar residues" evidence="1">
    <location>
        <begin position="99"/>
        <end position="115"/>
    </location>
</feature>
<dbReference type="PANTHER" id="PTHR13491:SF0">
    <property type="entry name" value="ZINC FINGER CCHC DOMAIN-CONTAINING PROTEIN 10"/>
    <property type="match status" value="1"/>
</dbReference>
<feature type="region of interest" description="Disordered" evidence="1">
    <location>
        <begin position="238"/>
        <end position="267"/>
    </location>
</feature>
<dbReference type="Proteomes" id="UP001355207">
    <property type="component" value="Chromosome 9"/>
</dbReference>
<organism evidence="2 3">
    <name type="scientific">Kwoniella dendrophila CBS 6074</name>
    <dbReference type="NCBI Taxonomy" id="1295534"/>
    <lineage>
        <taxon>Eukaryota</taxon>
        <taxon>Fungi</taxon>
        <taxon>Dikarya</taxon>
        <taxon>Basidiomycota</taxon>
        <taxon>Agaricomycotina</taxon>
        <taxon>Tremellomycetes</taxon>
        <taxon>Tremellales</taxon>
        <taxon>Cryptococcaceae</taxon>
        <taxon>Kwoniella</taxon>
    </lineage>
</organism>
<reference evidence="2 3" key="1">
    <citation type="submission" date="2024-01" db="EMBL/GenBank/DDBJ databases">
        <title>Comparative genomics of Cryptococcus and Kwoniella reveals pathogenesis evolution and contrasting modes of karyotype evolution via chromosome fusion or intercentromeric recombination.</title>
        <authorList>
            <person name="Coelho M.A."/>
            <person name="David-Palma M."/>
            <person name="Shea T."/>
            <person name="Bowers K."/>
            <person name="McGinley-Smith S."/>
            <person name="Mohammad A.W."/>
            <person name="Gnirke A."/>
            <person name="Yurkov A.M."/>
            <person name="Nowrousian M."/>
            <person name="Sun S."/>
            <person name="Cuomo C.A."/>
            <person name="Heitman J."/>
        </authorList>
    </citation>
    <scope>NUCLEOTIDE SEQUENCE [LARGE SCALE GENOMIC DNA]</scope>
    <source>
        <strain evidence="2 3">CBS 6074</strain>
    </source>
</reference>
<dbReference type="RefSeq" id="XP_066078737.1">
    <property type="nucleotide sequence ID" value="XM_066222640.1"/>
</dbReference>
<evidence type="ECO:0000313" key="3">
    <source>
        <dbReference type="Proteomes" id="UP001355207"/>
    </source>
</evidence>
<feature type="compositionally biased region" description="Basic and acidic residues" evidence="1">
    <location>
        <begin position="484"/>
        <end position="493"/>
    </location>
</feature>
<dbReference type="PANTHER" id="PTHR13491">
    <property type="entry name" value="ZCCHC10 PROTEIN"/>
    <property type="match status" value="1"/>
</dbReference>
<proteinExistence type="predicted"/>
<feature type="compositionally biased region" description="Polar residues" evidence="1">
    <location>
        <begin position="238"/>
        <end position="253"/>
    </location>
</feature>
<feature type="compositionally biased region" description="Polar residues" evidence="1">
    <location>
        <begin position="66"/>
        <end position="84"/>
    </location>
</feature>
<feature type="compositionally biased region" description="Low complexity" evidence="1">
    <location>
        <begin position="147"/>
        <end position="168"/>
    </location>
</feature>
<feature type="compositionally biased region" description="Low complexity" evidence="1">
    <location>
        <begin position="438"/>
        <end position="483"/>
    </location>
</feature>
<dbReference type="InterPro" id="IPR039715">
    <property type="entry name" value="ZCCHC10"/>
</dbReference>
<gene>
    <name evidence="2" type="ORF">L201_006928</name>
</gene>
<feature type="compositionally biased region" description="Polar residues" evidence="1">
    <location>
        <begin position="1"/>
        <end position="13"/>
    </location>
</feature>
<evidence type="ECO:0000256" key="1">
    <source>
        <dbReference type="SAM" id="MobiDB-lite"/>
    </source>
</evidence>
<evidence type="ECO:0008006" key="4">
    <source>
        <dbReference type="Google" id="ProtNLM"/>
    </source>
</evidence>
<feature type="region of interest" description="Disordered" evidence="1">
    <location>
        <begin position="140"/>
        <end position="219"/>
    </location>
</feature>
<accession>A0AAX4K2Y2</accession>
<dbReference type="EMBL" id="CP144106">
    <property type="protein sequence ID" value="WWC91975.1"/>
    <property type="molecule type" value="Genomic_DNA"/>
</dbReference>